<feature type="transmembrane region" description="Helical" evidence="1">
    <location>
        <begin position="499"/>
        <end position="521"/>
    </location>
</feature>
<dbReference type="InterPro" id="IPR052728">
    <property type="entry name" value="O2_lipid_transport_reg"/>
</dbReference>
<evidence type="ECO:0000256" key="1">
    <source>
        <dbReference type="SAM" id="Phobius"/>
    </source>
</evidence>
<dbReference type="PANTHER" id="PTHR11161:SF72">
    <property type="entry name" value="FI21449P1"/>
    <property type="match status" value="1"/>
</dbReference>
<evidence type="ECO:0000256" key="2">
    <source>
        <dbReference type="SAM" id="SignalP"/>
    </source>
</evidence>
<proteinExistence type="predicted"/>
<protein>
    <recommendedName>
        <fullName evidence="5">Acyltransferase 3 domain-containing protein</fullName>
    </recommendedName>
</protein>
<feature type="transmembrane region" description="Helical" evidence="1">
    <location>
        <begin position="467"/>
        <end position="487"/>
    </location>
</feature>
<organism evidence="3 4">
    <name type="scientific">Bombyx mori</name>
    <name type="common">Silk moth</name>
    <dbReference type="NCBI Taxonomy" id="7091"/>
    <lineage>
        <taxon>Eukaryota</taxon>
        <taxon>Metazoa</taxon>
        <taxon>Ecdysozoa</taxon>
        <taxon>Arthropoda</taxon>
        <taxon>Hexapoda</taxon>
        <taxon>Insecta</taxon>
        <taxon>Pterygota</taxon>
        <taxon>Neoptera</taxon>
        <taxon>Endopterygota</taxon>
        <taxon>Lepidoptera</taxon>
        <taxon>Glossata</taxon>
        <taxon>Ditrysia</taxon>
        <taxon>Bombycoidea</taxon>
        <taxon>Bombycidae</taxon>
        <taxon>Bombycinae</taxon>
        <taxon>Bombyx</taxon>
    </lineage>
</organism>
<feature type="chain" id="PRO_5035936225" description="Acyltransferase 3 domain-containing protein" evidence="2">
    <location>
        <begin position="16"/>
        <end position="611"/>
    </location>
</feature>
<feature type="transmembrane region" description="Helical" evidence="1">
    <location>
        <begin position="542"/>
        <end position="564"/>
    </location>
</feature>
<dbReference type="EnsemblMetazoa" id="XM_004929066.3">
    <property type="protein sequence ID" value="XP_004929123.3"/>
    <property type="gene ID" value="LOC101736148"/>
</dbReference>
<feature type="transmembrane region" description="Helical" evidence="1">
    <location>
        <begin position="358"/>
        <end position="378"/>
    </location>
</feature>
<feature type="transmembrane region" description="Helical" evidence="1">
    <location>
        <begin position="245"/>
        <end position="273"/>
    </location>
</feature>
<reference evidence="3" key="2">
    <citation type="submission" date="2022-06" db="UniProtKB">
        <authorList>
            <consortium name="EnsemblMetazoa"/>
        </authorList>
    </citation>
    <scope>IDENTIFICATION</scope>
    <source>
        <strain evidence="3">p50T (Dazao)</strain>
    </source>
</reference>
<keyword evidence="1" id="KW-0812">Transmembrane</keyword>
<evidence type="ECO:0008006" key="5">
    <source>
        <dbReference type="Google" id="ProtNLM"/>
    </source>
</evidence>
<dbReference type="Proteomes" id="UP000005204">
    <property type="component" value="Unassembled WGS sequence"/>
</dbReference>
<feature type="transmembrane region" description="Helical" evidence="1">
    <location>
        <begin position="576"/>
        <end position="598"/>
    </location>
</feature>
<keyword evidence="4" id="KW-1185">Reference proteome</keyword>
<feature type="signal peptide" evidence="2">
    <location>
        <begin position="1"/>
        <end position="15"/>
    </location>
</feature>
<dbReference type="KEGG" id="bmor:101736148"/>
<dbReference type="AlphaFoldDB" id="A0A8R2AMV3"/>
<keyword evidence="1" id="KW-0472">Membrane</keyword>
<evidence type="ECO:0000313" key="3">
    <source>
        <dbReference type="EnsemblMetazoa" id="XP_004929123.3"/>
    </source>
</evidence>
<keyword evidence="2" id="KW-0732">Signal</keyword>
<dbReference type="RefSeq" id="XP_004929123.3">
    <property type="nucleotide sequence ID" value="XM_004929066.4"/>
</dbReference>
<feature type="transmembrane region" description="Helical" evidence="1">
    <location>
        <begin position="212"/>
        <end position="233"/>
    </location>
</feature>
<feature type="transmembrane region" description="Helical" evidence="1">
    <location>
        <begin position="390"/>
        <end position="415"/>
    </location>
</feature>
<dbReference type="GeneID" id="101736148"/>
<keyword evidence="1" id="KW-1133">Transmembrane helix</keyword>
<sequence length="611" mass="69992">MSVLVLLLVSTAAHGLSDEEYSRFPRLFHLDDYDTCLSQPGGLYCVGSFHITPVTPEHPTYELMKEYSEHPSNFNRTVLYRGYCVSSRCGTASETNTSLRFEQCANRWGEKYAFRLSLQKLQYCRSFAQEFARKNTQEPMDEPQKIFLSVVCALLFFNFIGTAYDLLLGDERKKSKHLVSWSLRSNWNRLIATYEDGDPRLSALNPVQGVRVFLMSLTILTHSGVIRGSFYVFNPRFIEEIVKSPLLMLFFNGTTLIQFFLVMSNFLLAYNLLLASKTHELKFKHLPLCILKRIARITPVYLLVVGYSATWWPYARSGPLWPTLVEAESAICRKKFWFQAFFINNLVQAEEHCLVQTWFLAVDMQLYILGSALTLYLASRRDIALKVLGALFVSSLLLNAGLSYAFDWQALVYFATPENIRNMYLNVPSFSRLYTSPWGSLPACFIGLFLAHVHFELQEKGLKKRDISFVVNILYQLAPLVLVFWVLSGTWLREFSTRGFVAFYVALERMVFSCFCALILFGMFNGGSNMLKEFSAWRGWHAMGRMSLSVLMLHWCVNTIIAHSRLQPSTTTVLDVFADFAATGFYTYLLAIPLTLLVEMPIQRFISGLIL</sequence>
<accession>A0A8R2AMV3</accession>
<feature type="transmembrane region" description="Helical" evidence="1">
    <location>
        <begin position="146"/>
        <end position="167"/>
    </location>
</feature>
<name>A0A8R2AMV3_BOMMO</name>
<dbReference type="PANTHER" id="PTHR11161">
    <property type="entry name" value="O-ACYLTRANSFERASE"/>
    <property type="match status" value="1"/>
</dbReference>
<feature type="transmembrane region" description="Helical" evidence="1">
    <location>
        <begin position="294"/>
        <end position="314"/>
    </location>
</feature>
<reference evidence="4" key="1">
    <citation type="journal article" date="2008" name="Insect Biochem. Mol. Biol.">
        <title>The genome of a lepidopteran model insect, the silkworm Bombyx mori.</title>
        <authorList>
            <consortium name="International Silkworm Genome Consortium"/>
        </authorList>
    </citation>
    <scope>NUCLEOTIDE SEQUENCE [LARGE SCALE GENOMIC DNA]</scope>
    <source>
        <strain evidence="4">p50T</strain>
    </source>
</reference>
<evidence type="ECO:0000313" key="4">
    <source>
        <dbReference type="Proteomes" id="UP000005204"/>
    </source>
</evidence>
<feature type="transmembrane region" description="Helical" evidence="1">
    <location>
        <begin position="435"/>
        <end position="455"/>
    </location>
</feature>